<dbReference type="SUPFAM" id="SSF49464">
    <property type="entry name" value="Carboxypeptidase regulatory domain-like"/>
    <property type="match status" value="1"/>
</dbReference>
<gene>
    <name evidence="1" type="ORF">SAMN06265377_0852</name>
</gene>
<evidence type="ECO:0000313" key="2">
    <source>
        <dbReference type="Proteomes" id="UP000219048"/>
    </source>
</evidence>
<protein>
    <submittedName>
        <fullName evidence="1">CarboxypepD_reg-like domain-containing protein</fullName>
    </submittedName>
</protein>
<dbReference type="EMBL" id="OBEH01000001">
    <property type="protein sequence ID" value="SNY95186.1"/>
    <property type="molecule type" value="Genomic_DNA"/>
</dbReference>
<organism evidence="1 2">
    <name type="scientific">Flagellimonas pacifica</name>
    <dbReference type="NCBI Taxonomy" id="1247520"/>
    <lineage>
        <taxon>Bacteria</taxon>
        <taxon>Pseudomonadati</taxon>
        <taxon>Bacteroidota</taxon>
        <taxon>Flavobacteriia</taxon>
        <taxon>Flavobacteriales</taxon>
        <taxon>Flavobacteriaceae</taxon>
        <taxon>Flagellimonas</taxon>
    </lineage>
</organism>
<dbReference type="OrthoDB" id="848221at2"/>
<dbReference type="AlphaFoldDB" id="A0A285MGV0"/>
<sequence>MTNITLSLFLLISCQVLSQETISGKIIDSESGLVLSYVNIGIADKGIGTISDIHGNFTLKLNEKVVLTDAIVFSHIGYDTRFIPVSVLMNSKGTIKLDSLETRLEEVVVKYKKPKAKKLGRSGKGLGTMHKNFYSYYEESVDDRLSKEMGVKFSIRKNCRVDALNFNITSNQFKSLKFRVNFYNLKNGLPDNLLNTRDIVFEIKNGQLGWFKVDLSSFDVYLEKEIEEVAVTIQWLESKKMNDKSKYFGISTKLATSKRFFYREKAMDKWFNGKSKPSFYLDAECTSAMN</sequence>
<dbReference type="Proteomes" id="UP000219048">
    <property type="component" value="Unassembled WGS sequence"/>
</dbReference>
<dbReference type="RefSeq" id="WP_097044512.1">
    <property type="nucleotide sequence ID" value="NZ_OBEH01000001.1"/>
</dbReference>
<evidence type="ECO:0000313" key="1">
    <source>
        <dbReference type="EMBL" id="SNY95186.1"/>
    </source>
</evidence>
<dbReference type="Pfam" id="PF13715">
    <property type="entry name" value="CarbopepD_reg_2"/>
    <property type="match status" value="1"/>
</dbReference>
<name>A0A285MGV0_9FLAO</name>
<keyword evidence="2" id="KW-1185">Reference proteome</keyword>
<dbReference type="InterPro" id="IPR008969">
    <property type="entry name" value="CarboxyPept-like_regulatory"/>
</dbReference>
<proteinExistence type="predicted"/>
<reference evidence="2" key="1">
    <citation type="submission" date="2017-09" db="EMBL/GenBank/DDBJ databases">
        <authorList>
            <person name="Varghese N."/>
            <person name="Submissions S."/>
        </authorList>
    </citation>
    <scope>NUCLEOTIDE SEQUENCE [LARGE SCALE GENOMIC DNA]</scope>
    <source>
        <strain evidence="2">DSM 25885</strain>
    </source>
</reference>
<accession>A0A285MGV0</accession>